<evidence type="ECO:0000313" key="7">
    <source>
        <dbReference type="EMBL" id="TPW32577.1"/>
    </source>
</evidence>
<dbReference type="GO" id="GO:0005506">
    <property type="term" value="F:iron ion binding"/>
    <property type="evidence" value="ECO:0007669"/>
    <property type="project" value="InterPro"/>
</dbReference>
<dbReference type="RefSeq" id="WP_141148086.1">
    <property type="nucleotide sequence ID" value="NZ_VHLG01000002.1"/>
</dbReference>
<dbReference type="InterPro" id="IPR036922">
    <property type="entry name" value="Rieske_2Fe-2S_sf"/>
</dbReference>
<dbReference type="PROSITE" id="PS51296">
    <property type="entry name" value="RIESKE"/>
    <property type="match status" value="1"/>
</dbReference>
<keyword evidence="2" id="KW-0479">Metal-binding</keyword>
<dbReference type="GO" id="GO:0051537">
    <property type="term" value="F:2 iron, 2 sulfur cluster binding"/>
    <property type="evidence" value="ECO:0007669"/>
    <property type="project" value="UniProtKB-KW"/>
</dbReference>
<proteinExistence type="predicted"/>
<dbReference type="Proteomes" id="UP000318801">
    <property type="component" value="Unassembled WGS sequence"/>
</dbReference>
<dbReference type="Pfam" id="PF00355">
    <property type="entry name" value="Rieske"/>
    <property type="match status" value="1"/>
</dbReference>
<dbReference type="InterPro" id="IPR017941">
    <property type="entry name" value="Rieske_2Fe-2S"/>
</dbReference>
<reference evidence="7 8" key="1">
    <citation type="submission" date="2019-06" db="EMBL/GenBank/DDBJ databases">
        <authorList>
            <person name="Li M."/>
        </authorList>
    </citation>
    <scope>NUCLEOTIDE SEQUENCE [LARGE SCALE GENOMIC DNA]</scope>
    <source>
        <strain evidence="7 8">BGMRC2036</strain>
    </source>
</reference>
<evidence type="ECO:0000256" key="1">
    <source>
        <dbReference type="ARBA" id="ARBA00022714"/>
    </source>
</evidence>
<dbReference type="EMBL" id="VHLG01000002">
    <property type="protein sequence ID" value="TPW32577.1"/>
    <property type="molecule type" value="Genomic_DNA"/>
</dbReference>
<keyword evidence="5" id="KW-0411">Iron-sulfur</keyword>
<protein>
    <submittedName>
        <fullName evidence="7">Rieske (2Fe-2S) protein</fullName>
    </submittedName>
</protein>
<keyword evidence="3" id="KW-0560">Oxidoreductase</keyword>
<keyword evidence="1" id="KW-0001">2Fe-2S</keyword>
<comment type="caution">
    <text evidence="7">The sequence shown here is derived from an EMBL/GenBank/DDBJ whole genome shotgun (WGS) entry which is preliminary data.</text>
</comment>
<evidence type="ECO:0000256" key="4">
    <source>
        <dbReference type="ARBA" id="ARBA00023004"/>
    </source>
</evidence>
<dbReference type="CDD" id="cd03469">
    <property type="entry name" value="Rieske_RO_Alpha_N"/>
    <property type="match status" value="1"/>
</dbReference>
<feature type="domain" description="Rieske" evidence="6">
    <location>
        <begin position="5"/>
        <end position="109"/>
    </location>
</feature>
<dbReference type="SUPFAM" id="SSF50022">
    <property type="entry name" value="ISP domain"/>
    <property type="match status" value="1"/>
</dbReference>
<sequence>MAATWYPVALAETLENGSSAGTRIRGREIAIWRDNEGTAHAWEDRCPHRGVRLSLGFVRGNHIACLYHGWEYASDGQCRYIPAHPELEVPKTIRVPRYSVADHAGIIWTTGHEDGDVATLPDVCGPVSPVRSLYVDASPEKILACLKNADATASGAPDATVWRATIGKTSLFIAVQPFDDKITALHIIIAAAADVKLRLDAARFAESLRLAAETAPVAEAEQ</sequence>
<evidence type="ECO:0000256" key="3">
    <source>
        <dbReference type="ARBA" id="ARBA00023002"/>
    </source>
</evidence>
<dbReference type="PROSITE" id="PS00570">
    <property type="entry name" value="RING_HYDROXYL_ALPHA"/>
    <property type="match status" value="1"/>
</dbReference>
<evidence type="ECO:0000256" key="5">
    <source>
        <dbReference type="ARBA" id="ARBA00023014"/>
    </source>
</evidence>
<dbReference type="PANTHER" id="PTHR21266">
    <property type="entry name" value="IRON-SULFUR DOMAIN CONTAINING PROTEIN"/>
    <property type="match status" value="1"/>
</dbReference>
<evidence type="ECO:0000313" key="8">
    <source>
        <dbReference type="Proteomes" id="UP000318801"/>
    </source>
</evidence>
<evidence type="ECO:0000256" key="2">
    <source>
        <dbReference type="ARBA" id="ARBA00022723"/>
    </source>
</evidence>
<dbReference type="AlphaFoldDB" id="A0A506UH79"/>
<keyword evidence="8" id="KW-1185">Reference proteome</keyword>
<dbReference type="GO" id="GO:0016491">
    <property type="term" value="F:oxidoreductase activity"/>
    <property type="evidence" value="ECO:0007669"/>
    <property type="project" value="UniProtKB-KW"/>
</dbReference>
<dbReference type="Gene3D" id="2.102.10.10">
    <property type="entry name" value="Rieske [2Fe-2S] iron-sulphur domain"/>
    <property type="match status" value="1"/>
</dbReference>
<dbReference type="InterPro" id="IPR015881">
    <property type="entry name" value="ARHD_Rieske_2Fe_2S"/>
</dbReference>
<keyword evidence="4" id="KW-0408">Iron</keyword>
<dbReference type="PANTHER" id="PTHR21266:SF60">
    <property type="entry name" value="3-KETOSTEROID-9-ALPHA-MONOOXYGENASE, OXYGENASE COMPONENT"/>
    <property type="match status" value="1"/>
</dbReference>
<gene>
    <name evidence="7" type="ORF">FJU08_06195</name>
</gene>
<accession>A0A506UH79</accession>
<evidence type="ECO:0000259" key="6">
    <source>
        <dbReference type="PROSITE" id="PS51296"/>
    </source>
</evidence>
<organism evidence="7 8">
    <name type="scientific">Martelella alba</name>
    <dbReference type="NCBI Taxonomy" id="2590451"/>
    <lineage>
        <taxon>Bacteria</taxon>
        <taxon>Pseudomonadati</taxon>
        <taxon>Pseudomonadota</taxon>
        <taxon>Alphaproteobacteria</taxon>
        <taxon>Hyphomicrobiales</taxon>
        <taxon>Aurantimonadaceae</taxon>
        <taxon>Martelella</taxon>
    </lineage>
</organism>
<name>A0A506UH79_9HYPH</name>
<dbReference type="InterPro" id="IPR050584">
    <property type="entry name" value="Cholesterol_7-desaturase"/>
</dbReference>
<dbReference type="OrthoDB" id="9800776at2"/>